<evidence type="ECO:0000256" key="4">
    <source>
        <dbReference type="ARBA" id="ARBA00022825"/>
    </source>
</evidence>
<proteinExistence type="inferred from homology"/>
<dbReference type="InterPro" id="IPR023828">
    <property type="entry name" value="Peptidase_S8_Ser-AS"/>
</dbReference>
<evidence type="ECO:0000256" key="2">
    <source>
        <dbReference type="ARBA" id="ARBA00022670"/>
    </source>
</evidence>
<comment type="caution">
    <text evidence="5">Lacks conserved residue(s) required for the propagation of feature annotation.</text>
</comment>
<dbReference type="InterPro" id="IPR050131">
    <property type="entry name" value="Peptidase_S8_subtilisin-like"/>
</dbReference>
<dbReference type="InterPro" id="IPR000209">
    <property type="entry name" value="Peptidase_S8/S53_dom"/>
</dbReference>
<evidence type="ECO:0000256" key="1">
    <source>
        <dbReference type="ARBA" id="ARBA00011073"/>
    </source>
</evidence>
<evidence type="ECO:0000313" key="8">
    <source>
        <dbReference type="Proteomes" id="UP000245764"/>
    </source>
</evidence>
<accession>A0A2H1GIL6</accession>
<evidence type="ECO:0000259" key="6">
    <source>
        <dbReference type="Pfam" id="PF00082"/>
    </source>
</evidence>
<organism evidence="7 8">
    <name type="scientific">Zymoseptoria tritici ST99CH_1E4</name>
    <dbReference type="NCBI Taxonomy" id="1276532"/>
    <lineage>
        <taxon>Eukaryota</taxon>
        <taxon>Fungi</taxon>
        <taxon>Dikarya</taxon>
        <taxon>Ascomycota</taxon>
        <taxon>Pezizomycotina</taxon>
        <taxon>Dothideomycetes</taxon>
        <taxon>Dothideomycetidae</taxon>
        <taxon>Mycosphaerellales</taxon>
        <taxon>Mycosphaerellaceae</taxon>
        <taxon>Zymoseptoria</taxon>
    </lineage>
</organism>
<dbReference type="InterPro" id="IPR036852">
    <property type="entry name" value="Peptidase_S8/S53_dom_sf"/>
</dbReference>
<evidence type="ECO:0000256" key="3">
    <source>
        <dbReference type="ARBA" id="ARBA00022801"/>
    </source>
</evidence>
<dbReference type="AlphaFoldDB" id="A0A2H1GIL6"/>
<dbReference type="PANTHER" id="PTHR43806">
    <property type="entry name" value="PEPTIDASE S8"/>
    <property type="match status" value="1"/>
</dbReference>
<sequence>MSLGGGFSQTTNDAVAAAVDAGVFTVVAAGNDGADASQTSPASEPFVFTVGATDRNDNRASFSNFGPIVDIFAPGVNITSAWIGGKTATNTISGTSMACPHVAGLAAYIIGLEGTRTPAALGERLIELATKDVIVAAGAGSPNALAYNGAA</sequence>
<evidence type="ECO:0000256" key="5">
    <source>
        <dbReference type="PROSITE-ProRule" id="PRU01240"/>
    </source>
</evidence>
<comment type="similarity">
    <text evidence="1 5">Belongs to the peptidase S8 family.</text>
</comment>
<feature type="domain" description="Peptidase S8/S53" evidence="6">
    <location>
        <begin position="1"/>
        <end position="131"/>
    </location>
</feature>
<dbReference type="SUPFAM" id="SSF52743">
    <property type="entry name" value="Subtilisin-like"/>
    <property type="match status" value="1"/>
</dbReference>
<dbReference type="Proteomes" id="UP000245764">
    <property type="component" value="Chromosome 6"/>
</dbReference>
<dbReference type="EMBL" id="LT854258">
    <property type="protein sequence ID" value="SMR53401.1"/>
    <property type="molecule type" value="Genomic_DNA"/>
</dbReference>
<dbReference type="PROSITE" id="PS00138">
    <property type="entry name" value="SUBTILASE_SER"/>
    <property type="match status" value="1"/>
</dbReference>
<keyword evidence="4" id="KW-0720">Serine protease</keyword>
<reference evidence="8" key="1">
    <citation type="submission" date="2017-05" db="EMBL/GenBank/DDBJ databases">
        <authorList>
            <person name="Song R."/>
            <person name="Chenine A.L."/>
            <person name="Ruprecht R.M."/>
        </authorList>
    </citation>
    <scope>NUCLEOTIDE SEQUENCE [LARGE SCALE GENOMIC DNA]</scope>
</reference>
<dbReference type="PROSITE" id="PS51892">
    <property type="entry name" value="SUBTILASE"/>
    <property type="match status" value="1"/>
</dbReference>
<dbReference type="PANTHER" id="PTHR43806:SF58">
    <property type="entry name" value="ALKALINE PROTEASE 1-RELATED"/>
    <property type="match status" value="1"/>
</dbReference>
<name>A0A2H1GIL6_ZYMTR</name>
<dbReference type="GO" id="GO:0004252">
    <property type="term" value="F:serine-type endopeptidase activity"/>
    <property type="evidence" value="ECO:0007669"/>
    <property type="project" value="InterPro"/>
</dbReference>
<dbReference type="GO" id="GO:0006508">
    <property type="term" value="P:proteolysis"/>
    <property type="evidence" value="ECO:0007669"/>
    <property type="project" value="UniProtKB-KW"/>
</dbReference>
<keyword evidence="2" id="KW-0645">Protease</keyword>
<dbReference type="Pfam" id="PF00082">
    <property type="entry name" value="Peptidase_S8"/>
    <property type="match status" value="1"/>
</dbReference>
<dbReference type="Gene3D" id="3.40.50.200">
    <property type="entry name" value="Peptidase S8/S53 domain"/>
    <property type="match status" value="1"/>
</dbReference>
<protein>
    <recommendedName>
        <fullName evidence="6">Peptidase S8/S53 domain-containing protein</fullName>
    </recommendedName>
</protein>
<keyword evidence="3" id="KW-0378">Hydrolase</keyword>
<gene>
    <name evidence="7" type="ORF">ZT1E4_G6560</name>
</gene>
<evidence type="ECO:0000313" key="7">
    <source>
        <dbReference type="EMBL" id="SMR53401.1"/>
    </source>
</evidence>